<keyword evidence="5" id="KW-1185">Reference proteome</keyword>
<dbReference type="PANTHER" id="PTHR42685">
    <property type="entry name" value="GERANYLGERANYL DIPHOSPHATE REDUCTASE"/>
    <property type="match status" value="1"/>
</dbReference>
<feature type="domain" description="FAD-binding" evidence="3">
    <location>
        <begin position="6"/>
        <end position="37"/>
    </location>
</feature>
<dbReference type="InterPro" id="IPR050407">
    <property type="entry name" value="Geranylgeranyl_reductase"/>
</dbReference>
<dbReference type="PANTHER" id="PTHR42685:SF22">
    <property type="entry name" value="CONDITIONED MEDIUM FACTOR RECEPTOR 1"/>
    <property type="match status" value="1"/>
</dbReference>
<comment type="similarity">
    <text evidence="1">Belongs to the CbrA family.</text>
</comment>
<dbReference type="InterPro" id="IPR036188">
    <property type="entry name" value="FAD/NAD-bd_sf"/>
</dbReference>
<organism evidence="4 5">
    <name type="scientific">Steroidobacter agaridevorans</name>
    <dbReference type="NCBI Taxonomy" id="2695856"/>
    <lineage>
        <taxon>Bacteria</taxon>
        <taxon>Pseudomonadati</taxon>
        <taxon>Pseudomonadota</taxon>
        <taxon>Gammaproteobacteria</taxon>
        <taxon>Steroidobacterales</taxon>
        <taxon>Steroidobacteraceae</taxon>
        <taxon>Steroidobacter</taxon>
    </lineage>
</organism>
<dbReference type="AlphaFoldDB" id="A0A829YLN0"/>
<dbReference type="EMBL" id="BLJN01000007">
    <property type="protein sequence ID" value="GFE83743.1"/>
    <property type="molecule type" value="Genomic_DNA"/>
</dbReference>
<evidence type="ECO:0000313" key="4">
    <source>
        <dbReference type="EMBL" id="GFE83743.1"/>
    </source>
</evidence>
<evidence type="ECO:0000313" key="5">
    <source>
        <dbReference type="Proteomes" id="UP000445000"/>
    </source>
</evidence>
<protein>
    <recommendedName>
        <fullName evidence="2">Protein CbrA</fullName>
    </recommendedName>
</protein>
<comment type="caution">
    <text evidence="4">The sequence shown here is derived from an EMBL/GenBank/DDBJ whole genome shotgun (WGS) entry which is preliminary data.</text>
</comment>
<gene>
    <name evidence="4" type="ORF">GCM10011487_57430</name>
</gene>
<name>A0A829YLN0_9GAMM</name>
<dbReference type="SUPFAM" id="SSF51905">
    <property type="entry name" value="FAD/NAD(P)-binding domain"/>
    <property type="match status" value="1"/>
</dbReference>
<sequence length="374" mass="41147">MSADTCDVLIVGGGPAGSTCARTLRRAGLEVLIMDKSVFPRDKVCAGWITPQVVQELDLDVEDYRQSRVLQPINSFITGMGEQANAAVSYDKIVSYGIRRCEFDHYLLERSGARLRLGEAWKSMERQGDRWLVNGEISAPLVIGAGGHFCPVARFLGAHLGKEERAISAQEIEFELNESQAAQCSVTGERPELYFCDDLKGYGWCFRKGNYLNVGLGREGNHRLAEHVQTFARSLAAQGRIPADLPGKFKGHAYLLYAHGNRPVIADGVMIIGDAAGLAYTQSGEGIRPAIESGLLAAANVLAVNRDYRRERLSHYEAALQSRFGERGEAPALAMLPSKLRLGLARALMQTQWFARNVVLDRWFLHAQLPALSS</sequence>
<evidence type="ECO:0000256" key="1">
    <source>
        <dbReference type="ARBA" id="ARBA00038079"/>
    </source>
</evidence>
<dbReference type="InterPro" id="IPR002938">
    <property type="entry name" value="FAD-bd"/>
</dbReference>
<dbReference type="Proteomes" id="UP000445000">
    <property type="component" value="Unassembled WGS sequence"/>
</dbReference>
<dbReference type="Pfam" id="PF01494">
    <property type="entry name" value="FAD_binding_3"/>
    <property type="match status" value="1"/>
</dbReference>
<dbReference type="RefSeq" id="WP_161815371.1">
    <property type="nucleotide sequence ID" value="NZ_BLJN01000007.1"/>
</dbReference>
<evidence type="ECO:0000259" key="3">
    <source>
        <dbReference type="Pfam" id="PF01494"/>
    </source>
</evidence>
<dbReference type="GO" id="GO:0071949">
    <property type="term" value="F:FAD binding"/>
    <property type="evidence" value="ECO:0007669"/>
    <property type="project" value="InterPro"/>
</dbReference>
<reference evidence="5" key="1">
    <citation type="submission" date="2020-01" db="EMBL/GenBank/DDBJ databases">
        <title>'Steroidobacter agaridevorans' sp. nov., agar-degrading bacteria isolated from rhizosphere soils.</title>
        <authorList>
            <person name="Ikenaga M."/>
            <person name="Kataoka M."/>
            <person name="Murouchi A."/>
            <person name="Katsuragi S."/>
            <person name="Sakai M."/>
        </authorList>
    </citation>
    <scope>NUCLEOTIDE SEQUENCE [LARGE SCALE GENOMIC DNA]</scope>
    <source>
        <strain evidence="5">YU21-B</strain>
    </source>
</reference>
<dbReference type="PRINTS" id="PR00420">
    <property type="entry name" value="RNGMNOXGNASE"/>
</dbReference>
<accession>A0A829YLN0</accession>
<proteinExistence type="inferred from homology"/>
<evidence type="ECO:0000256" key="2">
    <source>
        <dbReference type="ARBA" id="ARBA00040363"/>
    </source>
</evidence>
<dbReference type="Gene3D" id="3.50.50.60">
    <property type="entry name" value="FAD/NAD(P)-binding domain"/>
    <property type="match status" value="1"/>
</dbReference>